<feature type="compositionally biased region" description="Polar residues" evidence="1">
    <location>
        <begin position="285"/>
        <end position="301"/>
    </location>
</feature>
<feature type="region of interest" description="Disordered" evidence="1">
    <location>
        <begin position="1"/>
        <end position="25"/>
    </location>
</feature>
<accession>A0A812M0I8</accession>
<sequence length="441" mass="48638">MALPDDAGFGAGLAPKLRRPQRNARADDKNNIYLVGHAAFGQGLTQLECYEFEDAATSLEAAWAVWKDVFLGAPTKPMPINAASSDEEDEEESESRSGSDSETDSSSDRLPERPRRIGANEAAAKAFFKAKSCGNQGAGVGATFAPGLGKTSSASGSESGARPRRRRLPRGFADDGESPPPPPDQDDRLGVWPPPPTVDIFAEALTDALVLRVTRATEEEALSCALEAQGELMATAGQDSDSDDDDDDDESEAEELSTAAYNRRAYRADVKLMGQREPSDGAQALKSSPSKDPTLQDSSGAKPQFHHYRRLMRGLCHCYVRLRRWVDLDRFIEEALPYFQEVRSLQKKKIPQFRTKDREELWITLQMQRAAACILIGRDHYEKADKFLTNVRRVQPKDRVLQRTIDSIAFLREQLKDSGAGDSAANEDALLTQAFLAMRWG</sequence>
<organism evidence="2 3">
    <name type="scientific">Symbiodinium natans</name>
    <dbReference type="NCBI Taxonomy" id="878477"/>
    <lineage>
        <taxon>Eukaryota</taxon>
        <taxon>Sar</taxon>
        <taxon>Alveolata</taxon>
        <taxon>Dinophyceae</taxon>
        <taxon>Suessiales</taxon>
        <taxon>Symbiodiniaceae</taxon>
        <taxon>Symbiodinium</taxon>
    </lineage>
</organism>
<reference evidence="2" key="1">
    <citation type="submission" date="2021-02" db="EMBL/GenBank/DDBJ databases">
        <authorList>
            <person name="Dougan E. K."/>
            <person name="Rhodes N."/>
            <person name="Thang M."/>
            <person name="Chan C."/>
        </authorList>
    </citation>
    <scope>NUCLEOTIDE SEQUENCE</scope>
</reference>
<name>A0A812M0I8_9DINO</name>
<gene>
    <name evidence="2" type="primary">HMA5</name>
    <name evidence="2" type="ORF">SNAT2548_LOCUS12238</name>
</gene>
<evidence type="ECO:0000313" key="2">
    <source>
        <dbReference type="EMBL" id="CAE7249979.1"/>
    </source>
</evidence>
<evidence type="ECO:0000256" key="1">
    <source>
        <dbReference type="SAM" id="MobiDB-lite"/>
    </source>
</evidence>
<feature type="region of interest" description="Disordered" evidence="1">
    <location>
        <begin position="77"/>
        <end position="116"/>
    </location>
</feature>
<proteinExistence type="predicted"/>
<comment type="caution">
    <text evidence="2">The sequence shown here is derived from an EMBL/GenBank/DDBJ whole genome shotgun (WGS) entry which is preliminary data.</text>
</comment>
<evidence type="ECO:0000313" key="3">
    <source>
        <dbReference type="Proteomes" id="UP000604046"/>
    </source>
</evidence>
<protein>
    <submittedName>
        <fullName evidence="2">HMA5 protein</fullName>
    </submittedName>
</protein>
<dbReference type="EMBL" id="CAJNDS010001158">
    <property type="protein sequence ID" value="CAE7249979.1"/>
    <property type="molecule type" value="Genomic_DNA"/>
</dbReference>
<feature type="region of interest" description="Disordered" evidence="1">
    <location>
        <begin position="236"/>
        <end position="260"/>
    </location>
</feature>
<feature type="compositionally biased region" description="Basic and acidic residues" evidence="1">
    <location>
        <begin position="106"/>
        <end position="115"/>
    </location>
</feature>
<feature type="region of interest" description="Disordered" evidence="1">
    <location>
        <begin position="276"/>
        <end position="302"/>
    </location>
</feature>
<feature type="compositionally biased region" description="Acidic residues" evidence="1">
    <location>
        <begin position="240"/>
        <end position="255"/>
    </location>
</feature>
<dbReference type="OrthoDB" id="484499at2759"/>
<dbReference type="AlphaFoldDB" id="A0A812M0I8"/>
<keyword evidence="3" id="KW-1185">Reference proteome</keyword>
<dbReference type="Proteomes" id="UP000604046">
    <property type="component" value="Unassembled WGS sequence"/>
</dbReference>
<feature type="region of interest" description="Disordered" evidence="1">
    <location>
        <begin position="144"/>
        <end position="195"/>
    </location>
</feature>